<dbReference type="AlphaFoldDB" id="A0AA49GJN5"/>
<name>A0AA49GJN5_9BACT</name>
<organism evidence="1">
    <name type="scientific">Roseihalotalea indica</name>
    <dbReference type="NCBI Taxonomy" id="2867963"/>
    <lineage>
        <taxon>Bacteria</taxon>
        <taxon>Pseudomonadati</taxon>
        <taxon>Bacteroidota</taxon>
        <taxon>Cytophagia</taxon>
        <taxon>Cytophagales</taxon>
        <taxon>Catalimonadaceae</taxon>
        <taxon>Roseihalotalea</taxon>
    </lineage>
</organism>
<proteinExistence type="predicted"/>
<sequence>MRRWIPHIALGLCAVMSLNILAIPLTYLDFRLRQDYYANVLCVNQDQPIAMCGGRCFVDKQIARIQTEQQSSPDTSPTAPTLKIDMEVYVATPLLDFQATRNIPQRPRQSELSPAALSDYVAAIFHPPRG</sequence>
<reference evidence="1" key="2">
    <citation type="journal article" date="2024" name="Antonie Van Leeuwenhoek">
        <title>Roseihalotalea indica gen. nov., sp. nov., a halophilic Bacteroidetes from mesopelagic Southwest Indian Ocean with higher carbohydrate metabolic potential.</title>
        <authorList>
            <person name="Chen B."/>
            <person name="Zhang M."/>
            <person name="Lin D."/>
            <person name="Ye J."/>
            <person name="Tang K."/>
        </authorList>
    </citation>
    <scope>NUCLEOTIDE SEQUENCE</scope>
    <source>
        <strain evidence="1">TK19036</strain>
    </source>
</reference>
<reference evidence="1" key="1">
    <citation type="journal article" date="2023" name="Comput. Struct. Biotechnol. J.">
        <title>Discovery of a novel marine Bacteroidetes with a rich repertoire of carbohydrate-active enzymes.</title>
        <authorList>
            <person name="Chen B."/>
            <person name="Liu G."/>
            <person name="Chen Q."/>
            <person name="Wang H."/>
            <person name="Liu L."/>
            <person name="Tang K."/>
        </authorList>
    </citation>
    <scope>NUCLEOTIDE SEQUENCE</scope>
    <source>
        <strain evidence="1">TK19036</strain>
    </source>
</reference>
<evidence type="ECO:0000313" key="1">
    <source>
        <dbReference type="EMBL" id="WKN34924.1"/>
    </source>
</evidence>
<dbReference type="EMBL" id="CP120682">
    <property type="protein sequence ID" value="WKN34924.1"/>
    <property type="molecule type" value="Genomic_DNA"/>
</dbReference>
<accession>A0AA49GJN5</accession>
<protein>
    <submittedName>
        <fullName evidence="1">Uncharacterized protein</fullName>
    </submittedName>
</protein>
<gene>
    <name evidence="1" type="ORF">K4G66_21345</name>
</gene>